<organism evidence="6 7">
    <name type="scientific">Sphingopyxis witflariensis</name>
    <dbReference type="NCBI Taxonomy" id="173675"/>
    <lineage>
        <taxon>Bacteria</taxon>
        <taxon>Pseudomonadati</taxon>
        <taxon>Pseudomonadota</taxon>
        <taxon>Alphaproteobacteria</taxon>
        <taxon>Sphingomonadales</taxon>
        <taxon>Sphingomonadaceae</taxon>
        <taxon>Sphingopyxis</taxon>
    </lineage>
</organism>
<protein>
    <submittedName>
        <fullName evidence="6">Flagellin-like protein</fullName>
    </submittedName>
</protein>
<feature type="domain" description="Flagellin N-terminal" evidence="5">
    <location>
        <begin position="17"/>
        <end position="138"/>
    </location>
</feature>
<dbReference type="GO" id="GO:0005198">
    <property type="term" value="F:structural molecule activity"/>
    <property type="evidence" value="ECO:0007669"/>
    <property type="project" value="InterPro"/>
</dbReference>
<sequence>MINAVGNRMTREIARQQKLSSQLERTMVQISSGKLIQRMSDDPVAARRIATIGKTQASMKTWSTNIKSAEALVSQADGVLKSTGNMLVRARELMLSATSDSVNPADRATIAAELSAIANEIDGLASTRDSNGEPLFAAGSAKVVRFDSDVSFAPVPSAGDAFVMGGNSLSTGLRDAAAALASGDKVAMGASLTTLNAAIGHVADQNAALGLSAGRLERIGDGLESRGIALADERSAVEDTNLSVAIAQLNAQDLTLNAAQAAFAKINRQSLFDLLN</sequence>
<evidence type="ECO:0000313" key="6">
    <source>
        <dbReference type="EMBL" id="OWR00312.1"/>
    </source>
</evidence>
<gene>
    <name evidence="6" type="ORF">CDQ91_06060</name>
</gene>
<dbReference type="Proteomes" id="UP000197097">
    <property type="component" value="Unassembled WGS sequence"/>
</dbReference>
<name>A0A246K4I6_9SPHN</name>
<dbReference type="PANTHER" id="PTHR42792:SF1">
    <property type="entry name" value="FLAGELLAR HOOK-ASSOCIATED PROTEIN 3"/>
    <property type="match status" value="1"/>
</dbReference>
<keyword evidence="7" id="KW-1185">Reference proteome</keyword>
<comment type="similarity">
    <text evidence="3">Belongs to the bacterial flagellin family.</text>
</comment>
<reference evidence="6 7" key="1">
    <citation type="journal article" date="2002" name="Int. J. Syst. Evol. Microbiol.">
        <title>Sphingopyxis witflariensis sp. nov., isolated from activated sludge.</title>
        <authorList>
            <person name="Kampfer P."/>
            <person name="Witzenberger R."/>
            <person name="Denner E.B."/>
            <person name="Busse H.J."/>
            <person name="Neef A."/>
        </authorList>
    </citation>
    <scope>NUCLEOTIDE SEQUENCE [LARGE SCALE GENOMIC DNA]</scope>
    <source>
        <strain evidence="6 7">DSM 14551</strain>
    </source>
</reference>
<evidence type="ECO:0000313" key="7">
    <source>
        <dbReference type="Proteomes" id="UP000197097"/>
    </source>
</evidence>
<dbReference type="InterPro" id="IPR001492">
    <property type="entry name" value="Flagellin"/>
</dbReference>
<dbReference type="Gene3D" id="1.20.1330.10">
    <property type="entry name" value="f41 fragment of flagellin, N-terminal domain"/>
    <property type="match status" value="1"/>
</dbReference>
<evidence type="ECO:0000256" key="4">
    <source>
        <dbReference type="ARBA" id="ARBA00023143"/>
    </source>
</evidence>
<keyword evidence="6" id="KW-0966">Cell projection</keyword>
<dbReference type="AlphaFoldDB" id="A0A246K4I6"/>
<dbReference type="GO" id="GO:0009288">
    <property type="term" value="C:bacterial-type flagellum"/>
    <property type="evidence" value="ECO:0007669"/>
    <property type="project" value="UniProtKB-SubCell"/>
</dbReference>
<dbReference type="GO" id="GO:0005576">
    <property type="term" value="C:extracellular region"/>
    <property type="evidence" value="ECO:0007669"/>
    <property type="project" value="UniProtKB-SubCell"/>
</dbReference>
<keyword evidence="4" id="KW-0975">Bacterial flagellum</keyword>
<evidence type="ECO:0000256" key="3">
    <source>
        <dbReference type="ARBA" id="ARBA00005709"/>
    </source>
</evidence>
<dbReference type="InterPro" id="IPR001029">
    <property type="entry name" value="Flagellin_N"/>
</dbReference>
<dbReference type="SUPFAM" id="SSF64518">
    <property type="entry name" value="Phase 1 flagellin"/>
    <property type="match status" value="1"/>
</dbReference>
<dbReference type="PANTHER" id="PTHR42792">
    <property type="entry name" value="FLAGELLIN"/>
    <property type="match status" value="1"/>
</dbReference>
<evidence type="ECO:0000259" key="5">
    <source>
        <dbReference type="Pfam" id="PF00669"/>
    </source>
</evidence>
<dbReference type="Pfam" id="PF00669">
    <property type="entry name" value="Flagellin_N"/>
    <property type="match status" value="1"/>
</dbReference>
<evidence type="ECO:0000256" key="1">
    <source>
        <dbReference type="ARBA" id="ARBA00004365"/>
    </source>
</evidence>
<comment type="caution">
    <text evidence="6">The sequence shown here is derived from an EMBL/GenBank/DDBJ whole genome shotgun (WGS) entry which is preliminary data.</text>
</comment>
<keyword evidence="6" id="KW-0969">Cilium</keyword>
<keyword evidence="6" id="KW-0282">Flagellum</keyword>
<comment type="subcellular location">
    <subcellularLocation>
        <location evidence="1">Bacterial flagellum</location>
    </subcellularLocation>
    <subcellularLocation>
        <location evidence="2">Secreted</location>
    </subcellularLocation>
</comment>
<accession>A0A246K4I6</accession>
<dbReference type="RefSeq" id="WP_088471802.1">
    <property type="nucleotide sequence ID" value="NZ_NISJ01000002.1"/>
</dbReference>
<dbReference type="OrthoDB" id="7389561at2"/>
<evidence type="ECO:0000256" key="2">
    <source>
        <dbReference type="ARBA" id="ARBA00004613"/>
    </source>
</evidence>
<proteinExistence type="inferred from homology"/>
<dbReference type="EMBL" id="NISJ01000002">
    <property type="protein sequence ID" value="OWR00312.1"/>
    <property type="molecule type" value="Genomic_DNA"/>
</dbReference>